<dbReference type="CDD" id="cd13399">
    <property type="entry name" value="Slt35-like"/>
    <property type="match status" value="1"/>
</dbReference>
<reference evidence="3 4" key="1">
    <citation type="submission" date="2024-06" db="EMBL/GenBank/DDBJ databases">
        <title>The Natural Products Discovery Center: Release of the First 8490 Sequenced Strains for Exploring Actinobacteria Biosynthetic Diversity.</title>
        <authorList>
            <person name="Kalkreuter E."/>
            <person name="Kautsar S.A."/>
            <person name="Yang D."/>
            <person name="Bader C.D."/>
            <person name="Teijaro C.N."/>
            <person name="Fluegel L."/>
            <person name="Davis C.M."/>
            <person name="Simpson J.R."/>
            <person name="Lauterbach L."/>
            <person name="Steele A.D."/>
            <person name="Gui C."/>
            <person name="Meng S."/>
            <person name="Li G."/>
            <person name="Viehrig K."/>
            <person name="Ye F."/>
            <person name="Su P."/>
            <person name="Kiefer A.F."/>
            <person name="Nichols A."/>
            <person name="Cepeda A.J."/>
            <person name="Yan W."/>
            <person name="Fan B."/>
            <person name="Jiang Y."/>
            <person name="Adhikari A."/>
            <person name="Zheng C.-J."/>
            <person name="Schuster L."/>
            <person name="Cowan T.M."/>
            <person name="Smanski M.J."/>
            <person name="Chevrette M.G."/>
            <person name="De Carvalho L.P.S."/>
            <person name="Shen B."/>
        </authorList>
    </citation>
    <scope>NUCLEOTIDE SEQUENCE [LARGE SCALE GENOMIC DNA]</scope>
    <source>
        <strain evidence="3 4">NPDC048117</strain>
    </source>
</reference>
<organism evidence="3 4">
    <name type="scientific">Streptomyces chilikensis</name>
    <dbReference type="NCBI Taxonomy" id="1194079"/>
    <lineage>
        <taxon>Bacteria</taxon>
        <taxon>Bacillati</taxon>
        <taxon>Actinomycetota</taxon>
        <taxon>Actinomycetes</taxon>
        <taxon>Kitasatosporales</taxon>
        <taxon>Streptomycetaceae</taxon>
        <taxon>Streptomyces</taxon>
    </lineage>
</organism>
<sequence length="562" mass="56393">MAAHIGRHLRRGAATTAVAAIAVAALTASQAPGVAERPRSETGDSQPVPDLAESPGDDSYYTDLPPLNSPAGGSDSSESGIPATVLDAYKKAEATLRQAKPDCNLPWQLLAAIGQVESGQARGGRVDSAGTTTSPIVGPALNGEGFAHISDTDNGAFDGDATYDRAVGPMQFIPSTWEWAGKDGNGDGAKDPNNVYDAALAAGHYLCRYNWNLAEREDLERAVLSYNNSRDYLNTVLRWMETFRKGVQEIPDGTGTLPVHRNDGDHITPTSPSAPPSAGPRDGVGNGGSGGGGGNGGGSGGGGSETPGAGGGGTTPPASPQTPTDSVHRLERAAGGSLSAVAGTAFGEDIAVRAETSAGAGVGKVRIRFTVVGDTGTAFEGGETIATVQTDGSGVATAPALVAGEKAGAFMVRATVVGRDVTAVEWDGVVTVRTADKLTLAEGEPLVCPVGGEFAGRITVSATRGGAPAAKVGATVTLIKSVEDAGENDKGPYFEGADGKPVRTLGLTADADGVLTLPALFAGDTAGSYLLLVDTPGAGTLTVELTVEATAEGTTGEVSGTA</sequence>
<feature type="region of interest" description="Disordered" evidence="1">
    <location>
        <begin position="29"/>
        <end position="79"/>
    </location>
</feature>
<comment type="caution">
    <text evidence="3">The sequence shown here is derived from an EMBL/GenBank/DDBJ whole genome shotgun (WGS) entry which is preliminary data.</text>
</comment>
<accession>A0ABV3EUE0</accession>
<dbReference type="SUPFAM" id="SSF53955">
    <property type="entry name" value="Lysozyme-like"/>
    <property type="match status" value="1"/>
</dbReference>
<dbReference type="InterPro" id="IPR031304">
    <property type="entry name" value="SLT_2"/>
</dbReference>
<keyword evidence="4" id="KW-1185">Reference proteome</keyword>
<evidence type="ECO:0000259" key="2">
    <source>
        <dbReference type="Pfam" id="PF13406"/>
    </source>
</evidence>
<feature type="domain" description="Transglycosylase SLT" evidence="2">
    <location>
        <begin position="163"/>
        <end position="215"/>
    </location>
</feature>
<evidence type="ECO:0000313" key="3">
    <source>
        <dbReference type="EMBL" id="MEU9579761.1"/>
    </source>
</evidence>
<dbReference type="EMBL" id="JBEZNA010000055">
    <property type="protein sequence ID" value="MEU9579761.1"/>
    <property type="molecule type" value="Genomic_DNA"/>
</dbReference>
<dbReference type="Gene3D" id="1.10.530.10">
    <property type="match status" value="1"/>
</dbReference>
<feature type="compositionally biased region" description="Gly residues" evidence="1">
    <location>
        <begin position="282"/>
        <end position="314"/>
    </location>
</feature>
<feature type="region of interest" description="Disordered" evidence="1">
    <location>
        <begin position="249"/>
        <end position="326"/>
    </location>
</feature>
<evidence type="ECO:0000256" key="1">
    <source>
        <dbReference type="SAM" id="MobiDB-lite"/>
    </source>
</evidence>
<gene>
    <name evidence="3" type="ORF">AB0D95_21225</name>
</gene>
<dbReference type="PANTHER" id="PTHR30163">
    <property type="entry name" value="MEMBRANE-BOUND LYTIC MUREIN TRANSGLYCOSYLASE B"/>
    <property type="match status" value="1"/>
</dbReference>
<dbReference type="RefSeq" id="WP_359274971.1">
    <property type="nucleotide sequence ID" value="NZ_JBEZNA010000055.1"/>
</dbReference>
<dbReference type="Pfam" id="PF13406">
    <property type="entry name" value="SLT_2"/>
    <property type="match status" value="1"/>
</dbReference>
<proteinExistence type="predicted"/>
<dbReference type="InterPro" id="IPR023346">
    <property type="entry name" value="Lysozyme-like_dom_sf"/>
</dbReference>
<evidence type="ECO:0000313" key="4">
    <source>
        <dbReference type="Proteomes" id="UP001551584"/>
    </source>
</evidence>
<protein>
    <submittedName>
        <fullName evidence="3">Lytic transglycosylase domain-containing protein</fullName>
    </submittedName>
</protein>
<name>A0ABV3EUE0_9ACTN</name>
<dbReference type="PANTHER" id="PTHR30163:SF8">
    <property type="entry name" value="LYTIC MUREIN TRANSGLYCOSYLASE"/>
    <property type="match status" value="1"/>
</dbReference>
<dbReference type="Proteomes" id="UP001551584">
    <property type="component" value="Unassembled WGS sequence"/>
</dbReference>
<dbReference type="InterPro" id="IPR043426">
    <property type="entry name" value="MltB-like"/>
</dbReference>